<feature type="compositionally biased region" description="Basic and acidic residues" evidence="1">
    <location>
        <begin position="479"/>
        <end position="491"/>
    </location>
</feature>
<dbReference type="KEGG" id="lant:TUM19329_27010"/>
<feature type="compositionally biased region" description="Basic and acidic residues" evidence="1">
    <location>
        <begin position="54"/>
        <end position="64"/>
    </location>
</feature>
<protein>
    <recommendedName>
        <fullName evidence="5">IcmL-like protein</fullName>
    </recommendedName>
</protein>
<name>A0A6F8T871_9GAMM</name>
<dbReference type="RefSeq" id="WP_173237700.1">
    <property type="nucleotide sequence ID" value="NZ_AP022839.1"/>
</dbReference>
<sequence length="689" mass="77128">MKKIILIGALFNLTSTPLIALHAPDTFSKTIAKKANSSVSSKMPPRPVSMQKQKTSDTKQEQHSNLKHSSPNLSSVQTIQDPSVELQKEAIIDCDSRISAETLSIDRDFILSWAEHAVTQSFDFNLASLDTQLQKLQACYTKKGWVGFTDALKKSGNIDAIKTQNLIVSSRLDGQAQLINVNDNQWKITLPLKVVYHNDIEEETHFLNIYLTIGWKNAFALGITQMIATPRTAPLAHKASTLRDALQSIYFAAANKEYNWTQQIATSFLVSLFPKKPRNSFPRADIIYSQADWTLKGQKKTPTRHVSHLAQLRPSPASQYGMRSHQILTAQNKMNLIVTLPEKTDSNIINGLKLASDQMLNFKSIFLARLQNVQEYGERGLDEFHTAVKKLNYLEAIKTSQLTVNSQKDRHPQLVETQNNQWKMSLPMQVVYQNDRNKVTQLLNVNLTVARTSSGELAITQINATPNGTSSQLTQSHSFKIDKASNQKEPRSGSAQKIEAKNTLQLTQSDTADQPTQVSQSTSSASNIGLEPVQKLETINCNYKISPETKNIDEAFVLSWAVQAAIQSFDFNFLSLDTQLHQLESCYTEKGWKEFKNAMQKTGNIEAIKTQKLTAISQMDGRAQLIESKNNQWKISLPLHVIYQNDKGDVTQLLNVNLIVGRRSSGELGIMHLNSSLRDAPIAFNLPHS</sequence>
<evidence type="ECO:0000313" key="4">
    <source>
        <dbReference type="Proteomes" id="UP000502894"/>
    </source>
</evidence>
<feature type="region of interest" description="Disordered" evidence="1">
    <location>
        <begin position="35"/>
        <end position="78"/>
    </location>
</feature>
<accession>A0A6F8T871</accession>
<dbReference type="Pfam" id="PF11393">
    <property type="entry name" value="T4BSS_DotI_IcmL"/>
    <property type="match status" value="3"/>
</dbReference>
<keyword evidence="4" id="KW-1185">Reference proteome</keyword>
<feature type="region of interest" description="Disordered" evidence="1">
    <location>
        <begin position="463"/>
        <end position="500"/>
    </location>
</feature>
<organism evidence="3 4">
    <name type="scientific">Legionella antarctica</name>
    <dbReference type="NCBI Taxonomy" id="2708020"/>
    <lineage>
        <taxon>Bacteria</taxon>
        <taxon>Pseudomonadati</taxon>
        <taxon>Pseudomonadota</taxon>
        <taxon>Gammaproteobacteria</taxon>
        <taxon>Legionellales</taxon>
        <taxon>Legionellaceae</taxon>
        <taxon>Legionella</taxon>
    </lineage>
</organism>
<feature type="compositionally biased region" description="Polar residues" evidence="1">
    <location>
        <begin position="67"/>
        <end position="78"/>
    </location>
</feature>
<gene>
    <name evidence="3" type="ORF">TUM19329_27010</name>
</gene>
<feature type="compositionally biased region" description="Polar residues" evidence="1">
    <location>
        <begin position="463"/>
        <end position="478"/>
    </location>
</feature>
<keyword evidence="2" id="KW-0732">Signal</keyword>
<evidence type="ECO:0008006" key="5">
    <source>
        <dbReference type="Google" id="ProtNLM"/>
    </source>
</evidence>
<dbReference type="Proteomes" id="UP000502894">
    <property type="component" value="Chromosome"/>
</dbReference>
<dbReference type="CDD" id="cd16385">
    <property type="entry name" value="IcmL"/>
    <property type="match status" value="3"/>
</dbReference>
<proteinExistence type="predicted"/>
<feature type="chain" id="PRO_5026190291" description="IcmL-like protein" evidence="2">
    <location>
        <begin position="21"/>
        <end position="689"/>
    </location>
</feature>
<evidence type="ECO:0000256" key="1">
    <source>
        <dbReference type="SAM" id="MobiDB-lite"/>
    </source>
</evidence>
<evidence type="ECO:0000313" key="3">
    <source>
        <dbReference type="EMBL" id="BCA96340.1"/>
    </source>
</evidence>
<dbReference type="EMBL" id="AP022839">
    <property type="protein sequence ID" value="BCA96340.1"/>
    <property type="molecule type" value="Genomic_DNA"/>
</dbReference>
<dbReference type="InterPro" id="IPR021055">
    <property type="entry name" value="T4BSS_IcmL/DotI"/>
</dbReference>
<dbReference type="AlphaFoldDB" id="A0A6F8T871"/>
<evidence type="ECO:0000256" key="2">
    <source>
        <dbReference type="SAM" id="SignalP"/>
    </source>
</evidence>
<reference evidence="3" key="1">
    <citation type="journal article" date="2020" name="Microbiol. Resour. Announc.">
        <title>Complete Genome Sequence of Novel Psychrotolerant Legionella Strain TUM19329, Isolated from Antarctic Lake Sediment.</title>
        <authorList>
            <person name="Shimada S."/>
            <person name="Nakai R."/>
            <person name="Aoki K."/>
            <person name="Shimoeda N."/>
            <person name="Ohno G."/>
            <person name="Miyazaki Y."/>
            <person name="Kudoh S."/>
            <person name="Imura S."/>
            <person name="Watanabe K."/>
            <person name="Ishii Y."/>
            <person name="Tateda K."/>
        </authorList>
    </citation>
    <scope>NUCLEOTIDE SEQUENCE [LARGE SCALE GENOMIC DNA]</scope>
    <source>
        <strain evidence="3">TUM19329</strain>
    </source>
</reference>
<feature type="signal peptide" evidence="2">
    <location>
        <begin position="1"/>
        <end position="20"/>
    </location>
</feature>